<dbReference type="InterPro" id="IPR013215">
    <property type="entry name" value="Cbl-indep_Met_Synth_N"/>
</dbReference>
<evidence type="ECO:0000313" key="2">
    <source>
        <dbReference type="EMBL" id="KAK9016982.1"/>
    </source>
</evidence>
<evidence type="ECO:0000313" key="3">
    <source>
        <dbReference type="Proteomes" id="UP001396334"/>
    </source>
</evidence>
<accession>A0ABR2RVS7</accession>
<dbReference type="SUPFAM" id="SSF51726">
    <property type="entry name" value="UROD/MetE-like"/>
    <property type="match status" value="1"/>
</dbReference>
<sequence>MEHHRYLFVNTVEVGVVELLEMEVDMVVDEYYVELAMCLNVFESLLSFDAEMAWHIIGYPRMDRRESLRWLGIKYIPSITFSCYDQVLDAKSMLGAVPPRYSWNGGKIGFDTYFSMTR</sequence>
<protein>
    <recommendedName>
        <fullName evidence="1">Cobalamin-independent methionine synthase MetE N-terminal domain-containing protein</fullName>
    </recommendedName>
</protein>
<dbReference type="Pfam" id="PF08267">
    <property type="entry name" value="Meth_synt_1"/>
    <property type="match status" value="1"/>
</dbReference>
<dbReference type="Proteomes" id="UP001396334">
    <property type="component" value="Unassembled WGS sequence"/>
</dbReference>
<evidence type="ECO:0000259" key="1">
    <source>
        <dbReference type="Pfam" id="PF08267"/>
    </source>
</evidence>
<dbReference type="PANTHER" id="PTHR30519">
    <property type="entry name" value="5-METHYLTETRAHYDROPTEROYLTRIGLUTAMATE--HOMOCYSTEINE METHYLTRANSFERASE"/>
    <property type="match status" value="1"/>
</dbReference>
<keyword evidence="3" id="KW-1185">Reference proteome</keyword>
<gene>
    <name evidence="2" type="ORF">V6N11_079472</name>
</gene>
<proteinExistence type="predicted"/>
<comment type="caution">
    <text evidence="2">The sequence shown here is derived from an EMBL/GenBank/DDBJ whole genome shotgun (WGS) entry which is preliminary data.</text>
</comment>
<dbReference type="EMBL" id="JBBPBN010000020">
    <property type="protein sequence ID" value="KAK9016982.1"/>
    <property type="molecule type" value="Genomic_DNA"/>
</dbReference>
<dbReference type="Gene3D" id="3.20.20.210">
    <property type="match status" value="1"/>
</dbReference>
<feature type="domain" description="Cobalamin-independent methionine synthase MetE N-terminal" evidence="1">
    <location>
        <begin position="66"/>
        <end position="118"/>
    </location>
</feature>
<name>A0ABR2RVS7_9ROSI</name>
<organism evidence="2 3">
    <name type="scientific">Hibiscus sabdariffa</name>
    <name type="common">roselle</name>
    <dbReference type="NCBI Taxonomy" id="183260"/>
    <lineage>
        <taxon>Eukaryota</taxon>
        <taxon>Viridiplantae</taxon>
        <taxon>Streptophyta</taxon>
        <taxon>Embryophyta</taxon>
        <taxon>Tracheophyta</taxon>
        <taxon>Spermatophyta</taxon>
        <taxon>Magnoliopsida</taxon>
        <taxon>eudicotyledons</taxon>
        <taxon>Gunneridae</taxon>
        <taxon>Pentapetalae</taxon>
        <taxon>rosids</taxon>
        <taxon>malvids</taxon>
        <taxon>Malvales</taxon>
        <taxon>Malvaceae</taxon>
        <taxon>Malvoideae</taxon>
        <taxon>Hibiscus</taxon>
    </lineage>
</organism>
<dbReference type="InterPro" id="IPR038071">
    <property type="entry name" value="UROD/MetE-like_sf"/>
</dbReference>
<reference evidence="2 3" key="1">
    <citation type="journal article" date="2024" name="G3 (Bethesda)">
        <title>Genome assembly of Hibiscus sabdariffa L. provides insights into metabolisms of medicinal natural products.</title>
        <authorList>
            <person name="Kim T."/>
        </authorList>
    </citation>
    <scope>NUCLEOTIDE SEQUENCE [LARGE SCALE GENOMIC DNA]</scope>
    <source>
        <strain evidence="2">TK-2024</strain>
        <tissue evidence="2">Old leaves</tissue>
    </source>
</reference>